<proteinExistence type="predicted"/>
<evidence type="ECO:0000259" key="5">
    <source>
        <dbReference type="SMART" id="SM00563"/>
    </source>
</evidence>
<evidence type="ECO:0000256" key="1">
    <source>
        <dbReference type="ARBA" id="ARBA00005189"/>
    </source>
</evidence>
<keyword evidence="2" id="KW-0808">Transferase</keyword>
<dbReference type="SMART" id="SM00563">
    <property type="entry name" value="PlsC"/>
    <property type="match status" value="1"/>
</dbReference>
<feature type="transmembrane region" description="Helical" evidence="4">
    <location>
        <begin position="12"/>
        <end position="33"/>
    </location>
</feature>
<name>A0ABU5H177_9BACT</name>
<feature type="transmembrane region" description="Helical" evidence="4">
    <location>
        <begin position="107"/>
        <end position="125"/>
    </location>
</feature>
<keyword evidence="4" id="KW-0812">Transmembrane</keyword>
<sequence>MSRSTGARTALNIAVSSGLVTLTALAMLVARAVTFGRARRFCAEVLGAWMSRAILRQFGVTLVLHEHGPRTTGPCVYTFNHTSTLDMFILLALRLPRTRYFMKRRSWVFPSFGLAAWMVGTFFTPPQRLPRARVRCFQAATAKLQRTGDSVLLSPEGTRVTTGKIGPFNKGTFHLATEIQAPIVPLFIQIPPEGNPGKGLAAHPCTVHVHVLPPVPTTGWRLEDLERNKEHVRQRYVDFLAHLNAEGTPSLPTAA</sequence>
<comment type="caution">
    <text evidence="6">The sequence shown here is derived from an EMBL/GenBank/DDBJ whole genome shotgun (WGS) entry which is preliminary data.</text>
</comment>
<keyword evidence="4" id="KW-0472">Membrane</keyword>
<dbReference type="RefSeq" id="WP_321545943.1">
    <property type="nucleotide sequence ID" value="NZ_JAXIVS010000004.1"/>
</dbReference>
<organism evidence="6 7">
    <name type="scientific">Hyalangium rubrum</name>
    <dbReference type="NCBI Taxonomy" id="3103134"/>
    <lineage>
        <taxon>Bacteria</taxon>
        <taxon>Pseudomonadati</taxon>
        <taxon>Myxococcota</taxon>
        <taxon>Myxococcia</taxon>
        <taxon>Myxococcales</taxon>
        <taxon>Cystobacterineae</taxon>
        <taxon>Archangiaceae</taxon>
        <taxon>Hyalangium</taxon>
    </lineage>
</organism>
<keyword evidence="7" id="KW-1185">Reference proteome</keyword>
<dbReference type="GO" id="GO:0016746">
    <property type="term" value="F:acyltransferase activity"/>
    <property type="evidence" value="ECO:0007669"/>
    <property type="project" value="UniProtKB-KW"/>
</dbReference>
<dbReference type="Proteomes" id="UP001291309">
    <property type="component" value="Unassembled WGS sequence"/>
</dbReference>
<evidence type="ECO:0000256" key="2">
    <source>
        <dbReference type="ARBA" id="ARBA00022679"/>
    </source>
</evidence>
<dbReference type="Pfam" id="PF01553">
    <property type="entry name" value="Acyltransferase"/>
    <property type="match status" value="1"/>
</dbReference>
<dbReference type="SUPFAM" id="SSF69593">
    <property type="entry name" value="Glycerol-3-phosphate (1)-acyltransferase"/>
    <property type="match status" value="1"/>
</dbReference>
<gene>
    <name evidence="6" type="ORF">SYV04_12455</name>
</gene>
<dbReference type="PANTHER" id="PTHR10434">
    <property type="entry name" value="1-ACYL-SN-GLYCEROL-3-PHOSPHATE ACYLTRANSFERASE"/>
    <property type="match status" value="1"/>
</dbReference>
<evidence type="ECO:0000256" key="4">
    <source>
        <dbReference type="SAM" id="Phobius"/>
    </source>
</evidence>
<dbReference type="CDD" id="cd07989">
    <property type="entry name" value="LPLAT_AGPAT-like"/>
    <property type="match status" value="1"/>
</dbReference>
<dbReference type="EMBL" id="JAXIVS010000004">
    <property type="protein sequence ID" value="MDY7227213.1"/>
    <property type="molecule type" value="Genomic_DNA"/>
</dbReference>
<evidence type="ECO:0000313" key="6">
    <source>
        <dbReference type="EMBL" id="MDY7227213.1"/>
    </source>
</evidence>
<reference evidence="6 7" key="1">
    <citation type="submission" date="2023-12" db="EMBL/GenBank/DDBJ databases">
        <title>the genome sequence of Hyalangium sp. s54d21.</title>
        <authorList>
            <person name="Zhang X."/>
        </authorList>
    </citation>
    <scope>NUCLEOTIDE SEQUENCE [LARGE SCALE GENOMIC DNA]</scope>
    <source>
        <strain evidence="7">s54d21</strain>
    </source>
</reference>
<feature type="domain" description="Phospholipid/glycerol acyltransferase" evidence="5">
    <location>
        <begin position="75"/>
        <end position="191"/>
    </location>
</feature>
<dbReference type="PANTHER" id="PTHR10434:SF11">
    <property type="entry name" value="1-ACYL-SN-GLYCEROL-3-PHOSPHATE ACYLTRANSFERASE"/>
    <property type="match status" value="1"/>
</dbReference>
<evidence type="ECO:0000256" key="3">
    <source>
        <dbReference type="ARBA" id="ARBA00023315"/>
    </source>
</evidence>
<evidence type="ECO:0000313" key="7">
    <source>
        <dbReference type="Proteomes" id="UP001291309"/>
    </source>
</evidence>
<comment type="pathway">
    <text evidence="1">Lipid metabolism.</text>
</comment>
<keyword evidence="4" id="KW-1133">Transmembrane helix</keyword>
<dbReference type="InterPro" id="IPR002123">
    <property type="entry name" value="Plipid/glycerol_acylTrfase"/>
</dbReference>
<accession>A0ABU5H177</accession>
<protein>
    <submittedName>
        <fullName evidence="6">Lysophospholipid acyltransferase family protein</fullName>
    </submittedName>
</protein>
<keyword evidence="3 6" id="KW-0012">Acyltransferase</keyword>